<feature type="region of interest" description="Disordered" evidence="1">
    <location>
        <begin position="145"/>
        <end position="192"/>
    </location>
</feature>
<reference evidence="3" key="2">
    <citation type="submission" date="2023-05" db="EMBL/GenBank/DDBJ databases">
        <authorList>
            <consortium name="Lawrence Berkeley National Laboratory"/>
            <person name="Steindorff A."/>
            <person name="Hensen N."/>
            <person name="Bonometti L."/>
            <person name="Westerberg I."/>
            <person name="Brannstrom I.O."/>
            <person name="Guillou S."/>
            <person name="Cros-Aarteil S."/>
            <person name="Calhoun S."/>
            <person name="Haridas S."/>
            <person name="Kuo A."/>
            <person name="Mondo S."/>
            <person name="Pangilinan J."/>
            <person name="Riley R."/>
            <person name="Labutti K."/>
            <person name="Andreopoulos B."/>
            <person name="Lipzen A."/>
            <person name="Chen C."/>
            <person name="Yanf M."/>
            <person name="Daum C."/>
            <person name="Ng V."/>
            <person name="Clum A."/>
            <person name="Ohm R."/>
            <person name="Martin F."/>
            <person name="Silar P."/>
            <person name="Natvig D."/>
            <person name="Lalanne C."/>
            <person name="Gautier V."/>
            <person name="Ament-Velasquez S.L."/>
            <person name="Kruys A."/>
            <person name="Hutchinson M.I."/>
            <person name="Powell A.J."/>
            <person name="Barry K."/>
            <person name="Miller A.N."/>
            <person name="Grigoriev I.V."/>
            <person name="Debuchy R."/>
            <person name="Gladieux P."/>
            <person name="Thoren M.H."/>
            <person name="Johannesson H."/>
        </authorList>
    </citation>
    <scope>NUCLEOTIDE SEQUENCE</scope>
    <source>
        <strain evidence="3">CBS 103.79</strain>
    </source>
</reference>
<dbReference type="GO" id="GO:0005524">
    <property type="term" value="F:ATP binding"/>
    <property type="evidence" value="ECO:0007669"/>
    <property type="project" value="InterPro"/>
</dbReference>
<protein>
    <recommendedName>
        <fullName evidence="2">Protein kinase domain-containing protein</fullName>
    </recommendedName>
</protein>
<comment type="caution">
    <text evidence="3">The sequence shown here is derived from an EMBL/GenBank/DDBJ whole genome shotgun (WGS) entry which is preliminary data.</text>
</comment>
<keyword evidence="4" id="KW-1185">Reference proteome</keyword>
<evidence type="ECO:0000256" key="1">
    <source>
        <dbReference type="SAM" id="MobiDB-lite"/>
    </source>
</evidence>
<dbReference type="EMBL" id="MU855843">
    <property type="protein sequence ID" value="KAK3899026.1"/>
    <property type="molecule type" value="Genomic_DNA"/>
</dbReference>
<evidence type="ECO:0000259" key="2">
    <source>
        <dbReference type="PROSITE" id="PS50011"/>
    </source>
</evidence>
<dbReference type="InterPro" id="IPR000719">
    <property type="entry name" value="Prot_kinase_dom"/>
</dbReference>
<dbReference type="SUPFAM" id="SSF56112">
    <property type="entry name" value="Protein kinase-like (PK-like)"/>
    <property type="match status" value="1"/>
</dbReference>
<gene>
    <name evidence="3" type="ORF">C8A05DRAFT_37362</name>
</gene>
<evidence type="ECO:0000313" key="3">
    <source>
        <dbReference type="EMBL" id="KAK3899026.1"/>
    </source>
</evidence>
<name>A0AAN6MDT9_9PEZI</name>
<dbReference type="PROSITE" id="PS50011">
    <property type="entry name" value="PROTEIN_KINASE_DOM"/>
    <property type="match status" value="1"/>
</dbReference>
<sequence>MVFSPEVVAHQRYRNPVDVWALGVVGLEYLEGLPDEGSTTEAEYARLVSAHAQRLAQGQPGNRHRLLLSRMLRMKAEERPTAEGCLEVLGGMVADTVEPRATAAAVAAQLGVVDSQGTVRGPGSSSRAEDLDSAELEAYIALGNGSSVAPPRTAVRRAPSEETDGHEASSSGDGGGDDDDDDRSPVWGAATIDRAKTGRSLRLGVLGPGPARV</sequence>
<dbReference type="AlphaFoldDB" id="A0AAN6MDT9"/>
<dbReference type="Proteomes" id="UP001303889">
    <property type="component" value="Unassembled WGS sequence"/>
</dbReference>
<dbReference type="Gene3D" id="1.10.510.10">
    <property type="entry name" value="Transferase(Phosphotransferase) domain 1"/>
    <property type="match status" value="1"/>
</dbReference>
<proteinExistence type="predicted"/>
<evidence type="ECO:0000313" key="4">
    <source>
        <dbReference type="Proteomes" id="UP001303889"/>
    </source>
</evidence>
<organism evidence="3 4">
    <name type="scientific">Staphylotrichum tortipilum</name>
    <dbReference type="NCBI Taxonomy" id="2831512"/>
    <lineage>
        <taxon>Eukaryota</taxon>
        <taxon>Fungi</taxon>
        <taxon>Dikarya</taxon>
        <taxon>Ascomycota</taxon>
        <taxon>Pezizomycotina</taxon>
        <taxon>Sordariomycetes</taxon>
        <taxon>Sordariomycetidae</taxon>
        <taxon>Sordariales</taxon>
        <taxon>Chaetomiaceae</taxon>
        <taxon>Staphylotrichum</taxon>
    </lineage>
</organism>
<reference evidence="3" key="1">
    <citation type="journal article" date="2023" name="Mol. Phylogenet. Evol.">
        <title>Genome-scale phylogeny and comparative genomics of the fungal order Sordariales.</title>
        <authorList>
            <person name="Hensen N."/>
            <person name="Bonometti L."/>
            <person name="Westerberg I."/>
            <person name="Brannstrom I.O."/>
            <person name="Guillou S."/>
            <person name="Cros-Aarteil S."/>
            <person name="Calhoun S."/>
            <person name="Haridas S."/>
            <person name="Kuo A."/>
            <person name="Mondo S."/>
            <person name="Pangilinan J."/>
            <person name="Riley R."/>
            <person name="LaButti K."/>
            <person name="Andreopoulos B."/>
            <person name="Lipzen A."/>
            <person name="Chen C."/>
            <person name="Yan M."/>
            <person name="Daum C."/>
            <person name="Ng V."/>
            <person name="Clum A."/>
            <person name="Steindorff A."/>
            <person name="Ohm R.A."/>
            <person name="Martin F."/>
            <person name="Silar P."/>
            <person name="Natvig D.O."/>
            <person name="Lalanne C."/>
            <person name="Gautier V."/>
            <person name="Ament-Velasquez S.L."/>
            <person name="Kruys A."/>
            <person name="Hutchinson M.I."/>
            <person name="Powell A.J."/>
            <person name="Barry K."/>
            <person name="Miller A.N."/>
            <person name="Grigoriev I.V."/>
            <person name="Debuchy R."/>
            <person name="Gladieux P."/>
            <person name="Hiltunen Thoren M."/>
            <person name="Johannesson H."/>
        </authorList>
    </citation>
    <scope>NUCLEOTIDE SEQUENCE</scope>
    <source>
        <strain evidence="3">CBS 103.79</strain>
    </source>
</reference>
<feature type="compositionally biased region" description="Basic and acidic residues" evidence="1">
    <location>
        <begin position="158"/>
        <end position="167"/>
    </location>
</feature>
<feature type="domain" description="Protein kinase" evidence="2">
    <location>
        <begin position="1"/>
        <end position="93"/>
    </location>
</feature>
<dbReference type="InterPro" id="IPR011009">
    <property type="entry name" value="Kinase-like_dom_sf"/>
</dbReference>
<accession>A0AAN6MDT9</accession>
<dbReference type="GO" id="GO:0004672">
    <property type="term" value="F:protein kinase activity"/>
    <property type="evidence" value="ECO:0007669"/>
    <property type="project" value="InterPro"/>
</dbReference>